<sequence>MLSRRYGGWGFDDLGGLTVDDAGSIFLTGAFESTIDFGPVTGSPLASLGGVDLFITKLSANGTGLWARRAGNTTNQRGLAIAAAPNGDVLVAGDASGTLHIDGPLLFPKGERGLFLTRMSTEGAVLWAQIFGGPQSVSFGVSLAVDPASDSVVAAGFFDDVVDFGGGALPSAGNVDAFVARFAKDGSHLGARVFGGPGPDGVLALDLGPSGELLLGGAHTSPIDFGGGVFTTSSLLDANGFLVRLSPPSEASRR</sequence>
<reference evidence="1 2" key="1">
    <citation type="submission" date="2019-10" db="EMBL/GenBank/DDBJ databases">
        <title>A soil myxobacterium in the family Polyangiaceae.</title>
        <authorList>
            <person name="Li Y."/>
            <person name="Wang J."/>
        </authorList>
    </citation>
    <scope>NUCLEOTIDE SEQUENCE [LARGE SCALE GENOMIC DNA]</scope>
    <source>
        <strain evidence="1 2">DSM 14734</strain>
    </source>
</reference>
<evidence type="ECO:0008006" key="3">
    <source>
        <dbReference type="Google" id="ProtNLM"/>
    </source>
</evidence>
<dbReference type="AlphaFoldDB" id="A0A6N7PUI4"/>
<dbReference type="EMBL" id="WJIE01000006">
    <property type="protein sequence ID" value="MRG94466.1"/>
    <property type="molecule type" value="Genomic_DNA"/>
</dbReference>
<dbReference type="Proteomes" id="UP000440224">
    <property type="component" value="Unassembled WGS sequence"/>
</dbReference>
<evidence type="ECO:0000313" key="2">
    <source>
        <dbReference type="Proteomes" id="UP000440224"/>
    </source>
</evidence>
<dbReference type="SUPFAM" id="SSF101898">
    <property type="entry name" value="NHL repeat"/>
    <property type="match status" value="1"/>
</dbReference>
<keyword evidence="2" id="KW-1185">Reference proteome</keyword>
<accession>A0A6N7PUI4</accession>
<dbReference type="InterPro" id="IPR052918">
    <property type="entry name" value="Motility_Chemotaxis_Reg"/>
</dbReference>
<organism evidence="1 2">
    <name type="scientific">Polyangium spumosum</name>
    <dbReference type="NCBI Taxonomy" id="889282"/>
    <lineage>
        <taxon>Bacteria</taxon>
        <taxon>Pseudomonadati</taxon>
        <taxon>Myxococcota</taxon>
        <taxon>Polyangia</taxon>
        <taxon>Polyangiales</taxon>
        <taxon>Polyangiaceae</taxon>
        <taxon>Polyangium</taxon>
    </lineage>
</organism>
<dbReference type="PANTHER" id="PTHR35580">
    <property type="entry name" value="CELL SURFACE GLYCOPROTEIN (S-LAYER PROTEIN)-LIKE PROTEIN"/>
    <property type="match status" value="1"/>
</dbReference>
<name>A0A6N7PUI4_9BACT</name>
<evidence type="ECO:0000313" key="1">
    <source>
        <dbReference type="EMBL" id="MRG94466.1"/>
    </source>
</evidence>
<dbReference type="OrthoDB" id="870410at2"/>
<dbReference type="PANTHER" id="PTHR35580:SF1">
    <property type="entry name" value="PHYTASE-LIKE DOMAIN-CONTAINING PROTEIN"/>
    <property type="match status" value="1"/>
</dbReference>
<comment type="caution">
    <text evidence="1">The sequence shown here is derived from an EMBL/GenBank/DDBJ whole genome shotgun (WGS) entry which is preliminary data.</text>
</comment>
<gene>
    <name evidence="1" type="ORF">GF068_21455</name>
</gene>
<proteinExistence type="predicted"/>
<dbReference type="RefSeq" id="WP_153821321.1">
    <property type="nucleotide sequence ID" value="NZ_WJIE01000006.1"/>
</dbReference>
<protein>
    <recommendedName>
        <fullName evidence="3">SBBP repeat-containing protein</fullName>
    </recommendedName>
</protein>